<evidence type="ECO:0008006" key="3">
    <source>
        <dbReference type="Google" id="ProtNLM"/>
    </source>
</evidence>
<dbReference type="AlphaFoldDB" id="A0A7C2K0W3"/>
<evidence type="ECO:0000256" key="1">
    <source>
        <dbReference type="SAM" id="Phobius"/>
    </source>
</evidence>
<feature type="transmembrane region" description="Helical" evidence="1">
    <location>
        <begin position="27"/>
        <end position="45"/>
    </location>
</feature>
<keyword evidence="1" id="KW-0812">Transmembrane</keyword>
<keyword evidence="1" id="KW-1133">Transmembrane helix</keyword>
<accession>A0A7C2K0W3</accession>
<sequence>MDIRKSSPSDGSMAAQRPARSGQVKPAILLVILVVAVAVGIWLWMRPSTQPNVDAGRAIAESFLNLIREGHPDQAWESTTAEFKSAQGKEAFLRHVKPEKYLTQPLEFVSAQTVTVQNQPRSEYVFRSPDGKTIRIVLGREGSTWKVDRWTR</sequence>
<dbReference type="EMBL" id="DSOK01000363">
    <property type="protein sequence ID" value="HEN16402.1"/>
    <property type="molecule type" value="Genomic_DNA"/>
</dbReference>
<proteinExistence type="predicted"/>
<protein>
    <recommendedName>
        <fullName evidence="3">DUF4878 domain-containing protein</fullName>
    </recommendedName>
</protein>
<keyword evidence="1" id="KW-0472">Membrane</keyword>
<organism evidence="2">
    <name type="scientific">Schlesneria paludicola</name>
    <dbReference type="NCBI Taxonomy" id="360056"/>
    <lineage>
        <taxon>Bacteria</taxon>
        <taxon>Pseudomonadati</taxon>
        <taxon>Planctomycetota</taxon>
        <taxon>Planctomycetia</taxon>
        <taxon>Planctomycetales</taxon>
        <taxon>Planctomycetaceae</taxon>
        <taxon>Schlesneria</taxon>
    </lineage>
</organism>
<evidence type="ECO:0000313" key="2">
    <source>
        <dbReference type="EMBL" id="HEN16402.1"/>
    </source>
</evidence>
<name>A0A7C2K0W3_9PLAN</name>
<gene>
    <name evidence="2" type="ORF">ENQ76_13145</name>
</gene>
<reference evidence="2" key="1">
    <citation type="journal article" date="2020" name="mSystems">
        <title>Genome- and Community-Level Interaction Insights into Carbon Utilization and Element Cycling Functions of Hydrothermarchaeota in Hydrothermal Sediment.</title>
        <authorList>
            <person name="Zhou Z."/>
            <person name="Liu Y."/>
            <person name="Xu W."/>
            <person name="Pan J."/>
            <person name="Luo Z.H."/>
            <person name="Li M."/>
        </authorList>
    </citation>
    <scope>NUCLEOTIDE SEQUENCE [LARGE SCALE GENOMIC DNA]</scope>
    <source>
        <strain evidence="2">SpSt-339</strain>
    </source>
</reference>
<comment type="caution">
    <text evidence="2">The sequence shown here is derived from an EMBL/GenBank/DDBJ whole genome shotgun (WGS) entry which is preliminary data.</text>
</comment>